<dbReference type="Pfam" id="PF00413">
    <property type="entry name" value="Peptidase_M10"/>
    <property type="match status" value="1"/>
</dbReference>
<dbReference type="Gene3D" id="3.40.390.10">
    <property type="entry name" value="Collagenase (Catalytic Domain)"/>
    <property type="match status" value="1"/>
</dbReference>
<dbReference type="PRINTS" id="PR00138">
    <property type="entry name" value="MATRIXIN"/>
</dbReference>
<name>A0A022RRB3_ERYGU</name>
<keyword evidence="3 8" id="KW-0479">Metal-binding</keyword>
<comment type="cofactor">
    <cofactor evidence="8">
        <name>Zn(2+)</name>
        <dbReference type="ChEBI" id="CHEBI:29105"/>
    </cofactor>
    <text evidence="8">Binds 2 Zn(2+) ions per subunit.</text>
</comment>
<dbReference type="GO" id="GO:0030574">
    <property type="term" value="P:collagen catabolic process"/>
    <property type="evidence" value="ECO:0000318"/>
    <property type="project" value="GO_Central"/>
</dbReference>
<feature type="binding site" evidence="8">
    <location>
        <position position="200"/>
    </location>
    <ligand>
        <name>Ca(2+)</name>
        <dbReference type="ChEBI" id="CHEBI:29108"/>
        <label>3</label>
    </ligand>
</feature>
<evidence type="ECO:0000313" key="10">
    <source>
        <dbReference type="EMBL" id="EYU42526.1"/>
    </source>
</evidence>
<evidence type="ECO:0000256" key="3">
    <source>
        <dbReference type="ARBA" id="ARBA00022723"/>
    </source>
</evidence>
<evidence type="ECO:0000256" key="5">
    <source>
        <dbReference type="ARBA" id="ARBA00022833"/>
    </source>
</evidence>
<evidence type="ECO:0000256" key="1">
    <source>
        <dbReference type="ARBA" id="ARBA00009614"/>
    </source>
</evidence>
<organism evidence="10 11">
    <name type="scientific">Erythranthe guttata</name>
    <name type="common">Yellow monkey flower</name>
    <name type="synonym">Mimulus guttatus</name>
    <dbReference type="NCBI Taxonomy" id="4155"/>
    <lineage>
        <taxon>Eukaryota</taxon>
        <taxon>Viridiplantae</taxon>
        <taxon>Streptophyta</taxon>
        <taxon>Embryophyta</taxon>
        <taxon>Tracheophyta</taxon>
        <taxon>Spermatophyta</taxon>
        <taxon>Magnoliopsida</taxon>
        <taxon>eudicotyledons</taxon>
        <taxon>Gunneridae</taxon>
        <taxon>Pentapetalae</taxon>
        <taxon>asterids</taxon>
        <taxon>lamiids</taxon>
        <taxon>Lamiales</taxon>
        <taxon>Phrymaceae</taxon>
        <taxon>Erythranthe</taxon>
    </lineage>
</organism>
<gene>
    <name evidence="10" type="ORF">MIMGU_mgv1a011887mg</name>
</gene>
<dbReference type="PANTHER" id="PTHR10201">
    <property type="entry name" value="MATRIX METALLOPROTEINASE"/>
    <property type="match status" value="1"/>
</dbReference>
<feature type="domain" description="Peptidase metallopeptidase" evidence="9">
    <location>
        <begin position="111"/>
        <end position="266"/>
    </location>
</feature>
<feature type="binding site" evidence="8">
    <location>
        <position position="188"/>
    </location>
    <ligand>
        <name>Zn(2+)</name>
        <dbReference type="ChEBI" id="CHEBI:29105"/>
        <label>1</label>
    </ligand>
</feature>
<evidence type="ECO:0000259" key="9">
    <source>
        <dbReference type="SMART" id="SM00235"/>
    </source>
</evidence>
<dbReference type="CDD" id="cd04278">
    <property type="entry name" value="ZnMc_MMP"/>
    <property type="match status" value="1"/>
</dbReference>
<feature type="binding site" evidence="8">
    <location>
        <position position="198"/>
    </location>
    <ligand>
        <name>Zn(2+)</name>
        <dbReference type="ChEBI" id="CHEBI:29105"/>
        <label>1</label>
    </ligand>
</feature>
<accession>A0A022RRB3</accession>
<dbReference type="SUPFAM" id="SSF55486">
    <property type="entry name" value="Metalloproteases ('zincins'), catalytic domain"/>
    <property type="match status" value="1"/>
</dbReference>
<dbReference type="GO" id="GO:0030198">
    <property type="term" value="P:extracellular matrix organization"/>
    <property type="evidence" value="ECO:0000318"/>
    <property type="project" value="GO_Central"/>
</dbReference>
<dbReference type="Pfam" id="PF01471">
    <property type="entry name" value="PG_binding_1"/>
    <property type="match status" value="1"/>
</dbReference>
<dbReference type="STRING" id="4155.A0A022RRB3"/>
<evidence type="ECO:0000256" key="7">
    <source>
        <dbReference type="PIRSR" id="PIRSR621190-1"/>
    </source>
</evidence>
<evidence type="ECO:0000256" key="2">
    <source>
        <dbReference type="ARBA" id="ARBA00022670"/>
    </source>
</evidence>
<dbReference type="SMART" id="SM00235">
    <property type="entry name" value="ZnMc"/>
    <property type="match status" value="1"/>
</dbReference>
<keyword evidence="5 8" id="KW-0862">Zinc</keyword>
<sequence>MKFLNPLRVQKGDKIKGVVELKKYLTYLGYLNRNNCSNNQKIKSNNIFDKPLQLALKKYQKFYNLNVTGILDSKTVAKMHKPRCAMPDFYNHSCKNVKFLTTDSLYAFLPGQPRWKKRILKYAFSASTPKEAILAIELAFKEWASVTNFKFEPTRKFDGAHVRILFLHGEHGDDLPFGGPEPIGGVAHSYPPPIGEVHFDAGLKWSNKGERNAFDIKTVGLHELGHILGLGHSSDANAVMYPLVHLGETKKLDADDIKGIKALYKLK</sequence>
<feature type="binding site" evidence="8">
    <location>
        <position position="173"/>
    </location>
    <ligand>
        <name>Zn(2+)</name>
        <dbReference type="ChEBI" id="CHEBI:29105"/>
        <label>1</label>
    </ligand>
</feature>
<comment type="similarity">
    <text evidence="1">Belongs to the peptidase M10A family. Matrix metalloproteinases (MMPs) subfamily.</text>
</comment>
<evidence type="ECO:0000256" key="8">
    <source>
        <dbReference type="PIRSR" id="PIRSR621190-2"/>
    </source>
</evidence>
<feature type="binding site" description="in inhibited form" evidence="8">
    <location>
        <position position="84"/>
    </location>
    <ligand>
        <name>Zn(2+)</name>
        <dbReference type="ChEBI" id="CHEBI:29105"/>
        <label>2</label>
        <note>catalytic</note>
    </ligand>
</feature>
<feature type="binding site" evidence="8">
    <location>
        <position position="232"/>
    </location>
    <ligand>
        <name>Zn(2+)</name>
        <dbReference type="ChEBI" id="CHEBI:29105"/>
        <label>2</label>
        <note>catalytic</note>
    </ligand>
</feature>
<proteinExistence type="inferred from homology"/>
<keyword evidence="8" id="KW-0106">Calcium</keyword>
<evidence type="ECO:0000313" key="11">
    <source>
        <dbReference type="Proteomes" id="UP000030748"/>
    </source>
</evidence>
<feature type="active site" evidence="7">
    <location>
        <position position="223"/>
    </location>
</feature>
<keyword evidence="11" id="KW-1185">Reference proteome</keyword>
<dbReference type="GO" id="GO:0004222">
    <property type="term" value="F:metalloendopeptidase activity"/>
    <property type="evidence" value="ECO:0000318"/>
    <property type="project" value="GO_Central"/>
</dbReference>
<dbReference type="EMBL" id="KI630286">
    <property type="protein sequence ID" value="EYU42526.1"/>
    <property type="molecule type" value="Genomic_DNA"/>
</dbReference>
<dbReference type="InterPro" id="IPR002477">
    <property type="entry name" value="Peptidoglycan-bd-like"/>
</dbReference>
<dbReference type="AlphaFoldDB" id="A0A022RRB3"/>
<dbReference type="PhylomeDB" id="A0A022RRB3"/>
<feature type="binding site" evidence="8">
    <location>
        <position position="226"/>
    </location>
    <ligand>
        <name>Zn(2+)</name>
        <dbReference type="ChEBI" id="CHEBI:29105"/>
        <label>2</label>
        <note>catalytic</note>
    </ligand>
</feature>
<dbReference type="GO" id="GO:0006508">
    <property type="term" value="P:proteolysis"/>
    <property type="evidence" value="ECO:0007669"/>
    <property type="project" value="UniProtKB-KW"/>
</dbReference>
<dbReference type="GO" id="GO:0008270">
    <property type="term" value="F:zinc ion binding"/>
    <property type="evidence" value="ECO:0007669"/>
    <property type="project" value="InterPro"/>
</dbReference>
<feature type="binding site" evidence="8">
    <location>
        <position position="240"/>
    </location>
    <ligand>
        <name>Zn(2+)</name>
        <dbReference type="ChEBI" id="CHEBI:29105"/>
        <label>2</label>
        <note>catalytic</note>
    </ligand>
</feature>
<feature type="binding site" evidence="8">
    <location>
        <position position="171"/>
    </location>
    <ligand>
        <name>Zn(2+)</name>
        <dbReference type="ChEBI" id="CHEBI:29105"/>
        <label>1</label>
    </ligand>
</feature>
<feature type="binding site" evidence="8">
    <location>
        <position position="179"/>
    </location>
    <ligand>
        <name>Ca(2+)</name>
        <dbReference type="ChEBI" id="CHEBI:29108"/>
        <label>3</label>
    </ligand>
</feature>
<dbReference type="PANTHER" id="PTHR10201:SF213">
    <property type="entry name" value="METALLOENDOPROTEINASE 2-MMP-LIKE"/>
    <property type="match status" value="1"/>
</dbReference>
<dbReference type="SUPFAM" id="SSF47090">
    <property type="entry name" value="PGBD-like"/>
    <property type="match status" value="1"/>
</dbReference>
<dbReference type="InterPro" id="IPR036365">
    <property type="entry name" value="PGBD-like_sf"/>
</dbReference>
<keyword evidence="4" id="KW-0378">Hydrolase</keyword>
<keyword evidence="2" id="KW-0645">Protease</keyword>
<dbReference type="InterPro" id="IPR024079">
    <property type="entry name" value="MetalloPept_cat_dom_sf"/>
</dbReference>
<evidence type="ECO:0000256" key="4">
    <source>
        <dbReference type="ARBA" id="ARBA00022801"/>
    </source>
</evidence>
<dbReference type="eggNOG" id="KOG1565">
    <property type="taxonomic scope" value="Eukaryota"/>
</dbReference>
<protein>
    <recommendedName>
        <fullName evidence="9">Peptidase metallopeptidase domain-containing protein</fullName>
    </recommendedName>
</protein>
<dbReference type="InterPro" id="IPR001818">
    <property type="entry name" value="Pept_M10_metallopeptidase"/>
</dbReference>
<comment type="cofactor">
    <cofactor evidence="8">
        <name>Ca(2+)</name>
        <dbReference type="ChEBI" id="CHEBI:29108"/>
    </cofactor>
    <text evidence="8">Can bind about 5 Ca(2+) ions per subunit.</text>
</comment>
<evidence type="ECO:0000256" key="6">
    <source>
        <dbReference type="ARBA" id="ARBA00023049"/>
    </source>
</evidence>
<dbReference type="InterPro" id="IPR006026">
    <property type="entry name" value="Peptidase_Metallo"/>
</dbReference>
<reference evidence="10 11" key="1">
    <citation type="journal article" date="2013" name="Proc. Natl. Acad. Sci. U.S.A.">
        <title>Fine-scale variation in meiotic recombination in Mimulus inferred from population shotgun sequencing.</title>
        <authorList>
            <person name="Hellsten U."/>
            <person name="Wright K.M."/>
            <person name="Jenkins J."/>
            <person name="Shu S."/>
            <person name="Yuan Y."/>
            <person name="Wessler S.R."/>
            <person name="Schmutz J."/>
            <person name="Willis J.H."/>
            <person name="Rokhsar D.S."/>
        </authorList>
    </citation>
    <scope>NUCLEOTIDE SEQUENCE [LARGE SCALE GENOMIC DNA]</scope>
    <source>
        <strain evidence="11">cv. DUN x IM62</strain>
    </source>
</reference>
<feature type="binding site" evidence="8">
    <location>
        <position position="222"/>
    </location>
    <ligand>
        <name>Zn(2+)</name>
        <dbReference type="ChEBI" id="CHEBI:29105"/>
        <label>2</label>
        <note>catalytic</note>
    </ligand>
</feature>
<dbReference type="InterPro" id="IPR021190">
    <property type="entry name" value="Pept_M10A"/>
</dbReference>
<dbReference type="Proteomes" id="UP000030748">
    <property type="component" value="Unassembled WGS sequence"/>
</dbReference>
<keyword evidence="6" id="KW-0482">Metalloprotease</keyword>
<dbReference type="GO" id="GO:0031012">
    <property type="term" value="C:extracellular matrix"/>
    <property type="evidence" value="ECO:0007669"/>
    <property type="project" value="InterPro"/>
</dbReference>
<dbReference type="InterPro" id="IPR033739">
    <property type="entry name" value="M10A_MMP"/>
</dbReference>